<dbReference type="EMBL" id="BMAW01121788">
    <property type="protein sequence ID" value="GFT95640.1"/>
    <property type="molecule type" value="Genomic_DNA"/>
</dbReference>
<accession>A0A8X6Q2H6</accession>
<keyword evidence="2" id="KW-1185">Reference proteome</keyword>
<reference evidence="1" key="1">
    <citation type="submission" date="2020-08" db="EMBL/GenBank/DDBJ databases">
        <title>Multicomponent nature underlies the extraordinary mechanical properties of spider dragline silk.</title>
        <authorList>
            <person name="Kono N."/>
            <person name="Nakamura H."/>
            <person name="Mori M."/>
            <person name="Yoshida Y."/>
            <person name="Ohtoshi R."/>
            <person name="Malay A.D."/>
            <person name="Moran D.A.P."/>
            <person name="Tomita M."/>
            <person name="Numata K."/>
            <person name="Arakawa K."/>
        </authorList>
    </citation>
    <scope>NUCLEOTIDE SEQUENCE</scope>
</reference>
<dbReference type="AlphaFoldDB" id="A0A8X6Q2H6"/>
<name>A0A8X6Q2H6_NEPPI</name>
<protein>
    <submittedName>
        <fullName evidence="1">Uncharacterized protein</fullName>
    </submittedName>
</protein>
<gene>
    <name evidence="1" type="ORF">NPIL_218971</name>
</gene>
<dbReference type="Proteomes" id="UP000887013">
    <property type="component" value="Unassembled WGS sequence"/>
</dbReference>
<evidence type="ECO:0000313" key="2">
    <source>
        <dbReference type="Proteomes" id="UP000887013"/>
    </source>
</evidence>
<sequence length="136" mass="15496">MTPELISQYPELFVRTLRACLISDAVRSIIPQNELQWYQGLKVAFDENLLFISPNEISLCSESDRHSDVAARRHEMSPNPPRTKLFSSVAMDTGQQLPPISKSFQLVLERVYKVGQFNIHYTLPTLRKVSLSTAEC</sequence>
<comment type="caution">
    <text evidence="1">The sequence shown here is derived from an EMBL/GenBank/DDBJ whole genome shotgun (WGS) entry which is preliminary data.</text>
</comment>
<organism evidence="1 2">
    <name type="scientific">Nephila pilipes</name>
    <name type="common">Giant wood spider</name>
    <name type="synonym">Nephila maculata</name>
    <dbReference type="NCBI Taxonomy" id="299642"/>
    <lineage>
        <taxon>Eukaryota</taxon>
        <taxon>Metazoa</taxon>
        <taxon>Ecdysozoa</taxon>
        <taxon>Arthropoda</taxon>
        <taxon>Chelicerata</taxon>
        <taxon>Arachnida</taxon>
        <taxon>Araneae</taxon>
        <taxon>Araneomorphae</taxon>
        <taxon>Entelegynae</taxon>
        <taxon>Araneoidea</taxon>
        <taxon>Nephilidae</taxon>
        <taxon>Nephila</taxon>
    </lineage>
</organism>
<evidence type="ECO:0000313" key="1">
    <source>
        <dbReference type="EMBL" id="GFT95640.1"/>
    </source>
</evidence>
<proteinExistence type="predicted"/>